<dbReference type="Pfam" id="PF21536">
    <property type="entry name" value="BTB_KLHL33"/>
    <property type="match status" value="1"/>
</dbReference>
<dbReference type="InterPro" id="IPR011705">
    <property type="entry name" value="BACK"/>
</dbReference>
<dbReference type="Gene3D" id="1.25.40.420">
    <property type="match status" value="1"/>
</dbReference>
<reference evidence="7" key="1">
    <citation type="journal article" date="2020" name="Genome Biol.">
        <title>Gamete binning: chromosome-level and haplotype-resolved genome assembly enabled by high-throughput single-cell sequencing of gamete genomes.</title>
        <authorList>
            <person name="Campoy J.A."/>
            <person name="Sun H."/>
            <person name="Goel M."/>
            <person name="Jiao W.-B."/>
            <person name="Folz-Donahue K."/>
            <person name="Wang N."/>
            <person name="Rubio M."/>
            <person name="Liu C."/>
            <person name="Kukat C."/>
            <person name="Ruiz D."/>
            <person name="Huettel B."/>
            <person name="Schneeberger K."/>
        </authorList>
    </citation>
    <scope>NUCLEOTIDE SEQUENCE [LARGE SCALE GENOMIC DNA]</scope>
    <source>
        <strain evidence="7">cv. Rojo Pasion</strain>
    </source>
</reference>
<dbReference type="SMART" id="SM00875">
    <property type="entry name" value="BACK"/>
    <property type="match status" value="1"/>
</dbReference>
<evidence type="ECO:0000313" key="6">
    <source>
        <dbReference type="EMBL" id="CAB4310480.1"/>
    </source>
</evidence>
<protein>
    <recommendedName>
        <fullName evidence="5">BTB domain-containing protein</fullName>
    </recommendedName>
</protein>
<dbReference type="FunFam" id="1.25.40.420:FF:000008">
    <property type="entry name" value="BTB/POZ domain-containing protein POB1"/>
    <property type="match status" value="1"/>
</dbReference>
<dbReference type="PANTHER" id="PTHR46336:SF30">
    <property type="entry name" value="BTB_POZ DOMAIN-CONTAINING PROTEIN POB1-LIKE"/>
    <property type="match status" value="1"/>
</dbReference>
<evidence type="ECO:0000256" key="1">
    <source>
        <dbReference type="ARBA" id="ARBA00002668"/>
    </source>
</evidence>
<proteinExistence type="predicted"/>
<feature type="region of interest" description="Disordered" evidence="4">
    <location>
        <begin position="11"/>
        <end position="33"/>
    </location>
</feature>
<dbReference type="InterPro" id="IPR011333">
    <property type="entry name" value="SKP1/BTB/POZ_sf"/>
</dbReference>
<name>A0A6J5X964_PRUAR</name>
<organism evidence="6 7">
    <name type="scientific">Prunus armeniaca</name>
    <name type="common">Apricot</name>
    <name type="synonym">Armeniaca vulgaris</name>
    <dbReference type="NCBI Taxonomy" id="36596"/>
    <lineage>
        <taxon>Eukaryota</taxon>
        <taxon>Viridiplantae</taxon>
        <taxon>Streptophyta</taxon>
        <taxon>Embryophyta</taxon>
        <taxon>Tracheophyta</taxon>
        <taxon>Spermatophyta</taxon>
        <taxon>Magnoliopsida</taxon>
        <taxon>eudicotyledons</taxon>
        <taxon>Gunneridae</taxon>
        <taxon>Pentapetalae</taxon>
        <taxon>rosids</taxon>
        <taxon>fabids</taxon>
        <taxon>Rosales</taxon>
        <taxon>Rosaceae</taxon>
        <taxon>Amygdaloideae</taxon>
        <taxon>Amygdaleae</taxon>
        <taxon>Prunus</taxon>
    </lineage>
</organism>
<sequence>MTKPNVDLLRRRTIMDSDQSPSGLGESGSDPEAQDFTFAFNDINFSDRILRIEIVPDSPEAKPDGVGCSTASDWERNKKRRRADIKRDSAEDILAHSEEQVLNCNIPDTVDDVAFENQDEEAAAMNESPSGVGRVLKVNTIHVSSPILAAKSPFFYKLFSNGMRESEQRQVTLRIHASEEAALMDLINFMYSNTLSTITPPALLDVFKVADNLSVLMADAVQPLTDAAKQFLAGCYKEISKFQDEVLNLPLAGIEAVLSSDDLQVASEDGIYDFVLRWARSHYPKLEERREVLGSRLGRLIRFPHMSCRKLRKVLTCNDFDPALASKIVLESLFFKAEAPFRQRSLALGDRRFGERSYKYRPIKLVEFEQPRDQCIVFLDLKREECARLFPAGRVYSQAFHLGGQGFFLSAHCNMDQQSSFHCFGLFLGMQEKGSVSFTVDYEFSARSKPGEDYLSKYKGNYTFTGGKAVGYRNLFGIPWTSFMADDSIYFMDSVLHLKAELTIRQ</sequence>
<evidence type="ECO:0000259" key="5">
    <source>
        <dbReference type="PROSITE" id="PS50097"/>
    </source>
</evidence>
<dbReference type="GO" id="GO:0005634">
    <property type="term" value="C:nucleus"/>
    <property type="evidence" value="ECO:0007669"/>
    <property type="project" value="TreeGrafter"/>
</dbReference>
<comment type="pathway">
    <text evidence="2">Protein modification; protein ubiquitination.</text>
</comment>
<comment type="function">
    <text evidence="1">May act as a substrate-specific adapter of an E3 ubiquitin-protein ligase complex (CUL3-RBX1-BTB) which mediates the ubiquitination and subsequent proteasomal degradation of target proteins.</text>
</comment>
<feature type="region of interest" description="Disordered" evidence="4">
    <location>
        <begin position="60"/>
        <end position="82"/>
    </location>
</feature>
<evidence type="ECO:0000256" key="3">
    <source>
        <dbReference type="ARBA" id="ARBA00022786"/>
    </source>
</evidence>
<dbReference type="OrthoDB" id="45365at2759"/>
<dbReference type="EMBL" id="CAEKKB010000005">
    <property type="protein sequence ID" value="CAB4310480.1"/>
    <property type="molecule type" value="Genomic_DNA"/>
</dbReference>
<dbReference type="Proteomes" id="UP000507245">
    <property type="component" value="Unassembled WGS sequence"/>
</dbReference>
<keyword evidence="7" id="KW-1185">Reference proteome</keyword>
<dbReference type="SUPFAM" id="SSF54695">
    <property type="entry name" value="POZ domain"/>
    <property type="match status" value="1"/>
</dbReference>
<dbReference type="InterPro" id="IPR045890">
    <property type="entry name" value="POB1-like"/>
</dbReference>
<evidence type="ECO:0000256" key="4">
    <source>
        <dbReference type="SAM" id="MobiDB-lite"/>
    </source>
</evidence>
<dbReference type="PROSITE" id="PS50097">
    <property type="entry name" value="BTB"/>
    <property type="match status" value="1"/>
</dbReference>
<dbReference type="AlphaFoldDB" id="A0A6J5X964"/>
<evidence type="ECO:0000313" key="7">
    <source>
        <dbReference type="Proteomes" id="UP000507245"/>
    </source>
</evidence>
<dbReference type="PANTHER" id="PTHR46336">
    <property type="entry name" value="OS02G0260700 PROTEIN"/>
    <property type="match status" value="1"/>
</dbReference>
<dbReference type="GO" id="GO:0010114">
    <property type="term" value="P:response to red light"/>
    <property type="evidence" value="ECO:0007669"/>
    <property type="project" value="TreeGrafter"/>
</dbReference>
<dbReference type="InterPro" id="IPR000210">
    <property type="entry name" value="BTB/POZ_dom"/>
</dbReference>
<keyword evidence="3" id="KW-0833">Ubl conjugation pathway</keyword>
<dbReference type="Pfam" id="PF07707">
    <property type="entry name" value="BACK"/>
    <property type="match status" value="1"/>
</dbReference>
<dbReference type="CDD" id="cd18186">
    <property type="entry name" value="BTB_POZ_ZBTB_KLHL-like"/>
    <property type="match status" value="1"/>
</dbReference>
<dbReference type="SUPFAM" id="SSF49599">
    <property type="entry name" value="TRAF domain-like"/>
    <property type="match status" value="1"/>
</dbReference>
<feature type="domain" description="BTB" evidence="5">
    <location>
        <begin position="130"/>
        <end position="199"/>
    </location>
</feature>
<gene>
    <name evidence="6" type="ORF">ORAREDHAP_LOCUS32372</name>
</gene>
<dbReference type="Gene3D" id="3.30.710.10">
    <property type="entry name" value="Potassium Channel Kv1.1, Chain A"/>
    <property type="match status" value="1"/>
</dbReference>
<evidence type="ECO:0000256" key="2">
    <source>
        <dbReference type="ARBA" id="ARBA00004906"/>
    </source>
</evidence>
<accession>A0A6J5X964</accession>